<feature type="compositionally biased region" description="Polar residues" evidence="2">
    <location>
        <begin position="439"/>
        <end position="465"/>
    </location>
</feature>
<dbReference type="SUPFAM" id="SSF48371">
    <property type="entry name" value="ARM repeat"/>
    <property type="match status" value="1"/>
</dbReference>
<evidence type="ECO:0000256" key="2">
    <source>
        <dbReference type="SAM" id="MobiDB-lite"/>
    </source>
</evidence>
<name>A0A5J4WZZ0_9EUKA</name>
<gene>
    <name evidence="3" type="ORF">EZS28_004098</name>
</gene>
<dbReference type="Pfam" id="PF00514">
    <property type="entry name" value="Arm"/>
    <property type="match status" value="1"/>
</dbReference>
<evidence type="ECO:0000256" key="1">
    <source>
        <dbReference type="SAM" id="Coils"/>
    </source>
</evidence>
<dbReference type="OrthoDB" id="7537227at2759"/>
<accession>A0A5J4WZZ0</accession>
<comment type="caution">
    <text evidence="3">The sequence shown here is derived from an EMBL/GenBank/DDBJ whole genome shotgun (WGS) entry which is preliminary data.</text>
</comment>
<feature type="coiled-coil region" evidence="1">
    <location>
        <begin position="90"/>
        <end position="117"/>
    </location>
</feature>
<dbReference type="AlphaFoldDB" id="A0A5J4WZZ0"/>
<feature type="coiled-coil region" evidence="1">
    <location>
        <begin position="469"/>
        <end position="603"/>
    </location>
</feature>
<evidence type="ECO:0000313" key="4">
    <source>
        <dbReference type="Proteomes" id="UP000324800"/>
    </source>
</evidence>
<feature type="coiled-coil region" evidence="1">
    <location>
        <begin position="156"/>
        <end position="371"/>
    </location>
</feature>
<feature type="region of interest" description="Disordered" evidence="2">
    <location>
        <begin position="420"/>
        <end position="465"/>
    </location>
</feature>
<feature type="coiled-coil region" evidence="1">
    <location>
        <begin position="652"/>
        <end position="679"/>
    </location>
</feature>
<proteinExistence type="predicted"/>
<protein>
    <submittedName>
        <fullName evidence="3">Uncharacterized protein</fullName>
    </submittedName>
</protein>
<dbReference type="SMART" id="SM00185">
    <property type="entry name" value="ARM"/>
    <property type="match status" value="2"/>
</dbReference>
<dbReference type="InterPro" id="IPR016024">
    <property type="entry name" value="ARM-type_fold"/>
</dbReference>
<dbReference type="Proteomes" id="UP000324800">
    <property type="component" value="Unassembled WGS sequence"/>
</dbReference>
<dbReference type="EMBL" id="SNRW01000572">
    <property type="protein sequence ID" value="KAA6400373.1"/>
    <property type="molecule type" value="Genomic_DNA"/>
</dbReference>
<reference evidence="3 4" key="1">
    <citation type="submission" date="2019-03" db="EMBL/GenBank/DDBJ databases">
        <title>Single cell metagenomics reveals metabolic interactions within the superorganism composed of flagellate Streblomastix strix and complex community of Bacteroidetes bacteria on its surface.</title>
        <authorList>
            <person name="Treitli S.C."/>
            <person name="Kolisko M."/>
            <person name="Husnik F."/>
            <person name="Keeling P."/>
            <person name="Hampl V."/>
        </authorList>
    </citation>
    <scope>NUCLEOTIDE SEQUENCE [LARGE SCALE GENOMIC DNA]</scope>
    <source>
        <strain evidence="3">ST1C</strain>
    </source>
</reference>
<evidence type="ECO:0000313" key="3">
    <source>
        <dbReference type="EMBL" id="KAA6400373.1"/>
    </source>
</evidence>
<dbReference type="Gene3D" id="1.25.10.10">
    <property type="entry name" value="Leucine-rich Repeat Variant"/>
    <property type="match status" value="2"/>
</dbReference>
<keyword evidence="1" id="KW-0175">Coiled coil</keyword>
<dbReference type="InterPro" id="IPR000225">
    <property type="entry name" value="Armadillo"/>
</dbReference>
<sequence length="1049" mass="120849">MLFEGLPIVTDKDISELIKHVQNGAIDEQLAAIKILIQYAVQNDKNYENVLQGGLFDIALQIHSKSEKKSPLYDVCGIVASIDKCMENQMIQMDQQIKEKDQEINSLRVQIGNSERKTSIDASSNLNQDGRNTELGKLKDLENQFNAKILAKDREINQQKSLLIQQQSNVTTLENQLQKLNAKIKRLESQSDPVDRLHNDEQEVNIDGNKSGSLIQQLKVYEQKIEELNHELDEKEDQLHDQKLQSQEAQAELQLSLDEMLAQLSDKEMILKDAARELTQVKEELEMAQNQLRRIHDETDNISGNSNQRIEDLEREVSRLRNVILTNDAKIREQEQHEKELERLRNENIQLDSKIKELNKIEEIRNNYKEKKYQQDDNEMYSDEDGLLLGAESITKSLSIQERIQRKAALIYGKDIGDQPVPTTSLIKQNDRRQESDFDQSQISKIPFPNSKSSNRLTPVDSQQQNEQLIQYRNQIKVKNLEIQRLREENKDYLNALKKMERGINYSIQGEYDQDNEINRLKIHAEQLKEELKKEKLRTDEEFSVRKASIISTAGEVVNEKERIYEERLMLIEKQKQSLERDLKYSREEKNHLEGKMRRIQEREIQREKDRDFEREQDYQELLAMEKEINILRGGQQQSVHGIRDKTYGSYRNGDSNQVIRLQKELKELKGKKYKLNQQEMKTNGNCYFDIPEILDIPYVHIILATAKYCDKDHEIQKVALRQLSSIITSGQCEDWRKALLSTSGVFADLASLLESKPSEYTIEVIFGIVDGILKANKEGVGQFLDPFVIKEFLSILGADIRMLKRIHVAPIARLTVHSTDEQRDDLVRQRALPVIIKILDHPDQHVCGDAIVALSNIILAGCRRISGTPRNHPYYSQFESLGGINRLVHFFNHTTNDNMRKSSALCLGRLFRNQKMPQQIAVPVIKYLKNVSALETDPQNVCVCLNTLTSLASTKENHEEISSNNFLNDLAHRISDASDSLGKSNSRNLMSMANAALILLVLLIQRGERSTRTAIQRVVLTKHVHALASQKDDLTVAEQAQLYLQCNL</sequence>
<organism evidence="3 4">
    <name type="scientific">Streblomastix strix</name>
    <dbReference type="NCBI Taxonomy" id="222440"/>
    <lineage>
        <taxon>Eukaryota</taxon>
        <taxon>Metamonada</taxon>
        <taxon>Preaxostyla</taxon>
        <taxon>Oxymonadida</taxon>
        <taxon>Streblomastigidae</taxon>
        <taxon>Streblomastix</taxon>
    </lineage>
</organism>
<dbReference type="InterPro" id="IPR011989">
    <property type="entry name" value="ARM-like"/>
</dbReference>